<accession>A0A4R0N0Y1</accession>
<dbReference type="AlphaFoldDB" id="A0A4R0N0Y1"/>
<comment type="caution">
    <text evidence="1">The sequence shown here is derived from an EMBL/GenBank/DDBJ whole genome shotgun (WGS) entry which is preliminary data.</text>
</comment>
<evidence type="ECO:0000313" key="1">
    <source>
        <dbReference type="EMBL" id="TCC91934.1"/>
    </source>
</evidence>
<keyword evidence="2" id="KW-1185">Reference proteome</keyword>
<evidence type="ECO:0000313" key="2">
    <source>
        <dbReference type="Proteomes" id="UP000292884"/>
    </source>
</evidence>
<gene>
    <name evidence="1" type="ORF">EZ428_09305</name>
</gene>
<dbReference type="Proteomes" id="UP000292884">
    <property type="component" value="Unassembled WGS sequence"/>
</dbReference>
<name>A0A4R0N0Y1_9SPHI</name>
<dbReference type="RefSeq" id="WP_131552874.1">
    <property type="nucleotide sequence ID" value="NZ_SJSK01000002.1"/>
</dbReference>
<sequence>MGAEINDKNTLEDYIENDITEEQFIDKIDKELPSIYAGSEDKMLNLVVEIIVKIIIKEVL</sequence>
<dbReference type="EMBL" id="SJSK01000002">
    <property type="protein sequence ID" value="TCC91934.1"/>
    <property type="molecule type" value="Genomic_DNA"/>
</dbReference>
<reference evidence="1 2" key="1">
    <citation type="submission" date="2019-02" db="EMBL/GenBank/DDBJ databases">
        <title>Pedobacter sp. RP-1-13 sp. nov., isolated from Arctic soil.</title>
        <authorList>
            <person name="Dahal R.H."/>
        </authorList>
    </citation>
    <scope>NUCLEOTIDE SEQUENCE [LARGE SCALE GENOMIC DNA]</scope>
    <source>
        <strain evidence="1 2">RP-1-13</strain>
    </source>
</reference>
<protein>
    <submittedName>
        <fullName evidence="1">Uncharacterized protein</fullName>
    </submittedName>
</protein>
<proteinExistence type="predicted"/>
<organism evidence="1 2">
    <name type="scientific">Pedobacter frigiditerrae</name>
    <dbReference type="NCBI Taxonomy" id="2530452"/>
    <lineage>
        <taxon>Bacteria</taxon>
        <taxon>Pseudomonadati</taxon>
        <taxon>Bacteroidota</taxon>
        <taxon>Sphingobacteriia</taxon>
        <taxon>Sphingobacteriales</taxon>
        <taxon>Sphingobacteriaceae</taxon>
        <taxon>Pedobacter</taxon>
    </lineage>
</organism>